<evidence type="ECO:0000313" key="2">
    <source>
        <dbReference type="EMBL" id="XAG86524.1"/>
    </source>
</evidence>
<protein>
    <submittedName>
        <fullName evidence="2">HI1506-related protein</fullName>
    </submittedName>
</protein>
<feature type="domain" description="Mu-like prophage FluMu N-terminal" evidence="1">
    <location>
        <begin position="8"/>
        <end position="54"/>
    </location>
</feature>
<dbReference type="SUPFAM" id="SSF160059">
    <property type="entry name" value="PriA/YqbF domain"/>
    <property type="match status" value="1"/>
</dbReference>
<proteinExistence type="predicted"/>
<reference evidence="2" key="1">
    <citation type="submission" date="2022-03" db="EMBL/GenBank/DDBJ databases">
        <title>Sea Food Isolates.</title>
        <authorList>
            <person name="Li c."/>
        </authorList>
    </citation>
    <scope>NUCLEOTIDE SEQUENCE</scope>
    <source>
        <strain evidence="2">19MO03SA05</strain>
    </source>
</reference>
<dbReference type="EMBL" id="CP095351">
    <property type="protein sequence ID" value="XAG86524.1"/>
    <property type="molecule type" value="Genomic_DNA"/>
</dbReference>
<gene>
    <name evidence="2" type="ORF">MRM63_15560</name>
</gene>
<organism evidence="2">
    <name type="scientific">bacterium 19MO03SA05</name>
    <dbReference type="NCBI Taxonomy" id="2920620"/>
    <lineage>
        <taxon>Bacteria</taxon>
    </lineage>
</organism>
<dbReference type="Gene3D" id="3.40.5.80">
    <property type="match status" value="1"/>
</dbReference>
<dbReference type="AlphaFoldDB" id="A0AAU6VJC8"/>
<sequence>MSDTNPIIIVKNAAHAGYRRAGLALQEGENRFDKANITDAQLAQLKADPRLAVIVEQSQASASGHASGAVDGGSNGNALSIAEAIMQLDPNNEAHFTKSGKPELKALSTILGRNVTGAERDDAWSAIQEATDATSGE</sequence>
<name>A0AAU6VJC8_UNCXX</name>
<dbReference type="InterPro" id="IPR041227">
    <property type="entry name" value="FluMu_N"/>
</dbReference>
<evidence type="ECO:0000259" key="1">
    <source>
        <dbReference type="Pfam" id="PF17891"/>
    </source>
</evidence>
<dbReference type="Pfam" id="PF17891">
    <property type="entry name" value="FluMu_N"/>
    <property type="match status" value="1"/>
</dbReference>
<accession>A0AAU6VJC8</accession>